<dbReference type="EMBL" id="BAAAQN010000025">
    <property type="protein sequence ID" value="GAA2037977.1"/>
    <property type="molecule type" value="Genomic_DNA"/>
</dbReference>
<dbReference type="Pfam" id="PF14224">
    <property type="entry name" value="DUF4331"/>
    <property type="match status" value="1"/>
</dbReference>
<comment type="caution">
    <text evidence="1">The sequence shown here is derived from an EMBL/GenBank/DDBJ whole genome shotgun (WGS) entry which is preliminary data.</text>
</comment>
<protein>
    <submittedName>
        <fullName evidence="1">DUF4331 domain-containing protein</fullName>
    </submittedName>
</protein>
<organism evidence="1 2">
    <name type="scientific">Catenulispora yoronensis</name>
    <dbReference type="NCBI Taxonomy" id="450799"/>
    <lineage>
        <taxon>Bacteria</taxon>
        <taxon>Bacillati</taxon>
        <taxon>Actinomycetota</taxon>
        <taxon>Actinomycetes</taxon>
        <taxon>Catenulisporales</taxon>
        <taxon>Catenulisporaceae</taxon>
        <taxon>Catenulispora</taxon>
    </lineage>
</organism>
<reference evidence="1 2" key="1">
    <citation type="journal article" date="2019" name="Int. J. Syst. Evol. Microbiol.">
        <title>The Global Catalogue of Microorganisms (GCM) 10K type strain sequencing project: providing services to taxonomists for standard genome sequencing and annotation.</title>
        <authorList>
            <consortium name="The Broad Institute Genomics Platform"/>
            <consortium name="The Broad Institute Genome Sequencing Center for Infectious Disease"/>
            <person name="Wu L."/>
            <person name="Ma J."/>
        </authorList>
    </citation>
    <scope>NUCLEOTIDE SEQUENCE [LARGE SCALE GENOMIC DNA]</scope>
    <source>
        <strain evidence="1 2">JCM 16014</strain>
    </source>
</reference>
<evidence type="ECO:0000313" key="2">
    <source>
        <dbReference type="Proteomes" id="UP001500751"/>
    </source>
</evidence>
<dbReference type="RefSeq" id="WP_344667533.1">
    <property type="nucleotide sequence ID" value="NZ_BAAAQN010000025.1"/>
</dbReference>
<dbReference type="Proteomes" id="UP001500751">
    <property type="component" value="Unassembled WGS sequence"/>
</dbReference>
<evidence type="ECO:0000313" key="1">
    <source>
        <dbReference type="EMBL" id="GAA2037977.1"/>
    </source>
</evidence>
<gene>
    <name evidence="1" type="ORF">GCM10009839_44270</name>
</gene>
<sequence length="462" mass="48989">MSSHREAPEISKDPVADSTDLYAFVSPDNPGTITLIANYLPLQGPAAGPNFYEFGDDVLYEIHIDNTGDGRPDVTYQFRFTTTIHNPKTFLYNTGPIQSLDSANWNRRQTYSVTRVDAGGRCTELGSGLACPPCNIGPLSTPDYPGLARAAVHNLGGGRTVFAGQRAEGFYVDLGAIFDLGDLRPIANLHATFGLPGVAAAPGVNSTAQLNVHSIAIQVPVRELTRHGWNGSDPTDPRAVIGVWTTASRRKALIRETEAGEKLEYGPYTQVSRLGNPLFNEVLVPMARKDRWNALPPSDDKVFADGVAHPELAQLLPVLYPGAFPHLAALNAAGTARADLLAILLTGIPAGIVPGFQNFTGATQADMLRLNTAIKPAANPNNLGLIGGDPAGFPNGRRVADDVVTVELRAIAGATYALVDKTYTPDAAIAAVSDGLTAADVPAGYLSHFPYLGVPYSGYSVH</sequence>
<keyword evidence="2" id="KW-1185">Reference proteome</keyword>
<proteinExistence type="predicted"/>
<name>A0ABN2UPZ7_9ACTN</name>
<accession>A0ABN2UPZ7</accession>
<dbReference type="InterPro" id="IPR025566">
    <property type="entry name" value="DUF4331"/>
</dbReference>